<dbReference type="InterPro" id="IPR036388">
    <property type="entry name" value="WH-like_DNA-bd_sf"/>
</dbReference>
<proteinExistence type="inferred from homology"/>
<evidence type="ECO:0000256" key="3">
    <source>
        <dbReference type="ARBA" id="ARBA00011738"/>
    </source>
</evidence>
<comment type="caution">
    <text evidence="13">The sequence shown here is derived from an EMBL/GenBank/DDBJ whole genome shotgun (WGS) entry which is preliminary data.</text>
</comment>
<comment type="similarity">
    <text evidence="2">Belongs to the DtxR/MntR family.</text>
</comment>
<evidence type="ECO:0000256" key="4">
    <source>
        <dbReference type="ARBA" id="ARBA00022490"/>
    </source>
</evidence>
<dbReference type="SUPFAM" id="SSF47979">
    <property type="entry name" value="Iron-dependent repressor protein, dimerization domain"/>
    <property type="match status" value="1"/>
</dbReference>
<evidence type="ECO:0000256" key="10">
    <source>
        <dbReference type="ARBA" id="ARBA00023211"/>
    </source>
</evidence>
<dbReference type="AlphaFoldDB" id="A0A2T2WCY7"/>
<dbReference type="GO" id="GO:0003677">
    <property type="term" value="F:DNA binding"/>
    <property type="evidence" value="ECO:0007669"/>
    <property type="project" value="UniProtKB-KW"/>
</dbReference>
<dbReference type="EMBL" id="PXYV01000086">
    <property type="protein sequence ID" value="PSR20101.1"/>
    <property type="molecule type" value="Genomic_DNA"/>
</dbReference>
<dbReference type="FunFam" id="1.10.10.10:FF:000189">
    <property type="entry name" value="HTH-type transcriptional regulator MntR"/>
    <property type="match status" value="1"/>
</dbReference>
<dbReference type="InterPro" id="IPR050536">
    <property type="entry name" value="DtxR_MntR_Metal-Reg"/>
</dbReference>
<dbReference type="PROSITE" id="PS50944">
    <property type="entry name" value="HTH_DTXR"/>
    <property type="match status" value="1"/>
</dbReference>
<keyword evidence="9" id="KW-0804">Transcription</keyword>
<evidence type="ECO:0000256" key="6">
    <source>
        <dbReference type="ARBA" id="ARBA00023015"/>
    </source>
</evidence>
<dbReference type="PANTHER" id="PTHR33238">
    <property type="entry name" value="IRON (METAL) DEPENDENT REPRESSOR, DTXR FAMILY"/>
    <property type="match status" value="1"/>
</dbReference>
<name>A0A2T2WCY7_9FIRM</name>
<dbReference type="GO" id="GO:0005737">
    <property type="term" value="C:cytoplasm"/>
    <property type="evidence" value="ECO:0007669"/>
    <property type="project" value="UniProtKB-SubCell"/>
</dbReference>
<dbReference type="InterPro" id="IPR036390">
    <property type="entry name" value="WH_DNA-bd_sf"/>
</dbReference>
<dbReference type="InterPro" id="IPR022689">
    <property type="entry name" value="Iron_dep_repressor"/>
</dbReference>
<dbReference type="NCBIfam" id="NF003025">
    <property type="entry name" value="PRK03902.1"/>
    <property type="match status" value="1"/>
</dbReference>
<dbReference type="SUPFAM" id="SSF46785">
    <property type="entry name" value="Winged helix' DNA-binding domain"/>
    <property type="match status" value="1"/>
</dbReference>
<evidence type="ECO:0000259" key="12">
    <source>
        <dbReference type="PROSITE" id="PS50944"/>
    </source>
</evidence>
<keyword evidence="6" id="KW-0805">Transcription regulation</keyword>
<comment type="subunit">
    <text evidence="3">Homodimer.</text>
</comment>
<dbReference type="Proteomes" id="UP000241848">
    <property type="component" value="Unassembled WGS sequence"/>
</dbReference>
<dbReference type="PANTHER" id="PTHR33238:SF11">
    <property type="entry name" value="TRANSCRIPTIONAL REGULATOR MNTR"/>
    <property type="match status" value="1"/>
</dbReference>
<dbReference type="GO" id="GO:0046914">
    <property type="term" value="F:transition metal ion binding"/>
    <property type="evidence" value="ECO:0007669"/>
    <property type="project" value="InterPro"/>
</dbReference>
<evidence type="ECO:0000313" key="14">
    <source>
        <dbReference type="Proteomes" id="UP000241848"/>
    </source>
</evidence>
<dbReference type="Gene3D" id="1.10.10.10">
    <property type="entry name" value="Winged helix-like DNA-binding domain superfamily/Winged helix DNA-binding domain"/>
    <property type="match status" value="1"/>
</dbReference>
<evidence type="ECO:0000256" key="2">
    <source>
        <dbReference type="ARBA" id="ARBA00007871"/>
    </source>
</evidence>
<dbReference type="Gene3D" id="1.10.60.10">
    <property type="entry name" value="Iron dependent repressor, metal binding and dimerisation domain"/>
    <property type="match status" value="1"/>
</dbReference>
<evidence type="ECO:0000313" key="13">
    <source>
        <dbReference type="EMBL" id="PSR20101.1"/>
    </source>
</evidence>
<evidence type="ECO:0000256" key="1">
    <source>
        <dbReference type="ARBA" id="ARBA00004496"/>
    </source>
</evidence>
<dbReference type="GO" id="GO:0046983">
    <property type="term" value="F:protein dimerization activity"/>
    <property type="evidence" value="ECO:0007669"/>
    <property type="project" value="InterPro"/>
</dbReference>
<evidence type="ECO:0000256" key="9">
    <source>
        <dbReference type="ARBA" id="ARBA00023163"/>
    </source>
</evidence>
<evidence type="ECO:0000256" key="5">
    <source>
        <dbReference type="ARBA" id="ARBA00022491"/>
    </source>
</evidence>
<comment type="subcellular location">
    <subcellularLocation>
        <location evidence="1">Cytoplasm</location>
    </subcellularLocation>
</comment>
<dbReference type="SMART" id="SM00529">
    <property type="entry name" value="HTH_DTXR"/>
    <property type="match status" value="1"/>
</dbReference>
<evidence type="ECO:0000256" key="11">
    <source>
        <dbReference type="ARBA" id="ARBA00032593"/>
    </source>
</evidence>
<sequence>MSTPSQEDYLEAIWVLTDEKGYARVTDLADRLQISPASASKMVRRLHEAGLLTYERYRGFSFTPRGRKTGRLLYARHQILERFLTHLAIGSAQDIHRIVEGIEHHFDVMRVDQIERLVVYIDHHPNWWAQFLDDDGSVSQPPIGKST</sequence>
<dbReference type="GO" id="GO:0003700">
    <property type="term" value="F:DNA-binding transcription factor activity"/>
    <property type="evidence" value="ECO:0007669"/>
    <property type="project" value="InterPro"/>
</dbReference>
<organism evidence="13 14">
    <name type="scientific">Sulfobacillus acidophilus</name>
    <dbReference type="NCBI Taxonomy" id="53633"/>
    <lineage>
        <taxon>Bacteria</taxon>
        <taxon>Bacillati</taxon>
        <taxon>Bacillota</taxon>
        <taxon>Clostridia</taxon>
        <taxon>Eubacteriales</taxon>
        <taxon>Clostridiales Family XVII. Incertae Sedis</taxon>
        <taxon>Sulfobacillus</taxon>
    </lineage>
</organism>
<keyword evidence="7" id="KW-0238">DNA-binding</keyword>
<accession>A0A2T2WCY7</accession>
<feature type="domain" description="HTH dtxR-type" evidence="12">
    <location>
        <begin position="1"/>
        <end position="63"/>
    </location>
</feature>
<gene>
    <name evidence="13" type="ORF">C7B45_16490</name>
</gene>
<dbReference type="Pfam" id="PF02742">
    <property type="entry name" value="Fe_dep_repr_C"/>
    <property type="match status" value="1"/>
</dbReference>
<evidence type="ECO:0000256" key="7">
    <source>
        <dbReference type="ARBA" id="ARBA00023125"/>
    </source>
</evidence>
<evidence type="ECO:0000256" key="8">
    <source>
        <dbReference type="ARBA" id="ARBA00023159"/>
    </source>
</evidence>
<keyword evidence="5" id="KW-0678">Repressor</keyword>
<reference evidence="13 14" key="1">
    <citation type="journal article" date="2014" name="BMC Genomics">
        <title>Comparison of environmental and isolate Sulfobacillus genomes reveals diverse carbon, sulfur, nitrogen, and hydrogen metabolisms.</title>
        <authorList>
            <person name="Justice N.B."/>
            <person name="Norman A."/>
            <person name="Brown C.T."/>
            <person name="Singh A."/>
            <person name="Thomas B.C."/>
            <person name="Banfield J.F."/>
        </authorList>
    </citation>
    <scope>NUCLEOTIDE SEQUENCE [LARGE SCALE GENOMIC DNA]</scope>
    <source>
        <strain evidence="13">AMDSBA3</strain>
    </source>
</reference>
<keyword evidence="10" id="KW-0464">Manganese</keyword>
<keyword evidence="4" id="KW-0963">Cytoplasm</keyword>
<dbReference type="Pfam" id="PF01325">
    <property type="entry name" value="Fe_dep_repress"/>
    <property type="match status" value="1"/>
</dbReference>
<dbReference type="InterPro" id="IPR022687">
    <property type="entry name" value="HTH_DTXR"/>
</dbReference>
<keyword evidence="8" id="KW-0010">Activator</keyword>
<dbReference type="InterPro" id="IPR036421">
    <property type="entry name" value="Fe_dep_repressor_sf"/>
</dbReference>
<dbReference type="InterPro" id="IPR001367">
    <property type="entry name" value="Fe_dep_repressor"/>
</dbReference>
<protein>
    <recommendedName>
        <fullName evidence="11">Manganese transport regulator</fullName>
    </recommendedName>
</protein>